<sequence>MIGPSDFLAIKLTGAGPIAVDAIAERRDIPPAVGQALDEICEAVEAQGSRLWMDAEQQVLQPGIDRWTTQLMRKYNRNGKIFIYNTIQAYLKGAKTNLDEHIALAGNEGWGLGIKLVRGAYIEHEIRSLIHDKKEQTDTSYDLCVDTILSRKVPEGSDLERFPDAALFLATHNAPSANKALSIQRERVMAGLPTVALDCGQLVGMADELSFELIQAHEDSASNSPSAKAAAPRVYKCMAWGTVGECMGFLYRRAIENRGAVLRTKHMAQALRHELRRRLSL</sequence>
<evidence type="ECO:0000256" key="4">
    <source>
        <dbReference type="ARBA" id="ARBA00023062"/>
    </source>
</evidence>
<proteinExistence type="inferred from homology"/>
<dbReference type="PANTHER" id="PTHR13914">
    <property type="entry name" value="PROLINE OXIDASE"/>
    <property type="match status" value="1"/>
</dbReference>
<comment type="similarity">
    <text evidence="1 5">Belongs to the proline oxidase family.</text>
</comment>
<dbReference type="EC" id="1.5.5.2" evidence="2 5"/>
<dbReference type="GO" id="GO:0071949">
    <property type="term" value="F:FAD binding"/>
    <property type="evidence" value="ECO:0007669"/>
    <property type="project" value="TreeGrafter"/>
</dbReference>
<dbReference type="Proteomes" id="UP000829685">
    <property type="component" value="Unassembled WGS sequence"/>
</dbReference>
<evidence type="ECO:0000313" key="7">
    <source>
        <dbReference type="EMBL" id="KAI1877731.1"/>
    </source>
</evidence>
<dbReference type="GO" id="GO:0005739">
    <property type="term" value="C:mitochondrion"/>
    <property type="evidence" value="ECO:0007669"/>
    <property type="project" value="TreeGrafter"/>
</dbReference>
<dbReference type="GO" id="GO:0004657">
    <property type="term" value="F:proline dehydrogenase activity"/>
    <property type="evidence" value="ECO:0007669"/>
    <property type="project" value="UniProtKB-EC"/>
</dbReference>
<evidence type="ECO:0000256" key="2">
    <source>
        <dbReference type="ARBA" id="ARBA00012695"/>
    </source>
</evidence>
<keyword evidence="3 5" id="KW-0560">Oxidoreductase</keyword>
<name>A0A9Q0ATB5_9PEZI</name>
<keyword evidence="4 5" id="KW-0642">Proline metabolism</keyword>
<evidence type="ECO:0000256" key="1">
    <source>
        <dbReference type="ARBA" id="ARBA00005869"/>
    </source>
</evidence>
<comment type="cofactor">
    <cofactor evidence="5">
        <name>FAD</name>
        <dbReference type="ChEBI" id="CHEBI:57692"/>
    </cofactor>
</comment>
<dbReference type="Pfam" id="PF01619">
    <property type="entry name" value="Pro_dh"/>
    <property type="match status" value="1"/>
</dbReference>
<comment type="catalytic activity">
    <reaction evidence="5">
        <text>L-proline + a quinone = (S)-1-pyrroline-5-carboxylate + a quinol + H(+)</text>
        <dbReference type="Rhea" id="RHEA:23784"/>
        <dbReference type="ChEBI" id="CHEBI:15378"/>
        <dbReference type="ChEBI" id="CHEBI:17388"/>
        <dbReference type="ChEBI" id="CHEBI:24646"/>
        <dbReference type="ChEBI" id="CHEBI:60039"/>
        <dbReference type="ChEBI" id="CHEBI:132124"/>
        <dbReference type="EC" id="1.5.5.2"/>
    </reaction>
</comment>
<keyword evidence="8" id="KW-1185">Reference proteome</keyword>
<accession>A0A9Q0ATB5</accession>
<dbReference type="OrthoDB" id="5464at2759"/>
<dbReference type="InterPro" id="IPR029041">
    <property type="entry name" value="FAD-linked_oxidoreductase-like"/>
</dbReference>
<reference evidence="7" key="1">
    <citation type="submission" date="2021-03" db="EMBL/GenBank/DDBJ databases">
        <title>Revisited historic fungal species revealed as producer of novel bioactive compounds through whole genome sequencing and comparative genomics.</title>
        <authorList>
            <person name="Vignolle G.A."/>
            <person name="Hochenegger N."/>
            <person name="Mach R.L."/>
            <person name="Mach-Aigner A.R."/>
            <person name="Javad Rahimi M."/>
            <person name="Salim K.A."/>
            <person name="Chan C.M."/>
            <person name="Lim L.B.L."/>
            <person name="Cai F."/>
            <person name="Druzhinina I.S."/>
            <person name="U'Ren J.M."/>
            <person name="Derntl C."/>
        </authorList>
    </citation>
    <scope>NUCLEOTIDE SEQUENCE</scope>
    <source>
        <strain evidence="7">TUCIM 5799</strain>
    </source>
</reference>
<dbReference type="InterPro" id="IPR002872">
    <property type="entry name" value="Proline_DH_dom"/>
</dbReference>
<organism evidence="7 8">
    <name type="scientific">Neoarthrinium moseri</name>
    <dbReference type="NCBI Taxonomy" id="1658444"/>
    <lineage>
        <taxon>Eukaryota</taxon>
        <taxon>Fungi</taxon>
        <taxon>Dikarya</taxon>
        <taxon>Ascomycota</taxon>
        <taxon>Pezizomycotina</taxon>
        <taxon>Sordariomycetes</taxon>
        <taxon>Xylariomycetidae</taxon>
        <taxon>Amphisphaeriales</taxon>
        <taxon>Apiosporaceae</taxon>
        <taxon>Neoarthrinium</taxon>
    </lineage>
</organism>
<protein>
    <recommendedName>
        <fullName evidence="2 5">Proline dehydrogenase</fullName>
        <ecNumber evidence="2 5">1.5.5.2</ecNumber>
    </recommendedName>
</protein>
<keyword evidence="5" id="KW-0285">Flavoprotein</keyword>
<feature type="domain" description="Proline dehydrogenase" evidence="6">
    <location>
        <begin position="9"/>
        <end position="261"/>
    </location>
</feature>
<gene>
    <name evidence="7" type="ORF">JX265_003739</name>
</gene>
<dbReference type="AlphaFoldDB" id="A0A9Q0ATB5"/>
<dbReference type="InterPro" id="IPR015659">
    <property type="entry name" value="Proline_oxidase"/>
</dbReference>
<dbReference type="GO" id="GO:0010133">
    <property type="term" value="P:L-proline catabolic process to L-glutamate"/>
    <property type="evidence" value="ECO:0007669"/>
    <property type="project" value="TreeGrafter"/>
</dbReference>
<comment type="caution">
    <text evidence="7">The sequence shown here is derived from an EMBL/GenBank/DDBJ whole genome shotgun (WGS) entry which is preliminary data.</text>
</comment>
<evidence type="ECO:0000259" key="6">
    <source>
        <dbReference type="Pfam" id="PF01619"/>
    </source>
</evidence>
<dbReference type="SUPFAM" id="SSF51730">
    <property type="entry name" value="FAD-linked oxidoreductase"/>
    <property type="match status" value="1"/>
</dbReference>
<evidence type="ECO:0000256" key="5">
    <source>
        <dbReference type="RuleBase" id="RU364054"/>
    </source>
</evidence>
<dbReference type="EMBL" id="JAFIMR010000006">
    <property type="protein sequence ID" value="KAI1877731.1"/>
    <property type="molecule type" value="Genomic_DNA"/>
</dbReference>
<evidence type="ECO:0000313" key="8">
    <source>
        <dbReference type="Proteomes" id="UP000829685"/>
    </source>
</evidence>
<comment type="function">
    <text evidence="5">Converts proline to delta-1-pyrroline-5-carboxylate.</text>
</comment>
<keyword evidence="5" id="KW-0274">FAD</keyword>
<evidence type="ECO:0000256" key="3">
    <source>
        <dbReference type="ARBA" id="ARBA00023002"/>
    </source>
</evidence>
<dbReference type="Gene3D" id="3.20.20.220">
    <property type="match status" value="1"/>
</dbReference>
<dbReference type="PANTHER" id="PTHR13914:SF34">
    <property type="entry name" value="PROLINE DEHYDROGENASE"/>
    <property type="match status" value="1"/>
</dbReference>